<evidence type="ECO:0000256" key="3">
    <source>
        <dbReference type="ARBA" id="ARBA00022643"/>
    </source>
</evidence>
<dbReference type="PIRSF" id="PIRSF000138">
    <property type="entry name" value="Al-hdrx_acd_dh"/>
    <property type="match status" value="1"/>
</dbReference>
<dbReference type="InterPro" id="IPR023989">
    <property type="entry name" value="MftD"/>
</dbReference>
<keyword evidence="2" id="KW-0285">Flavoprotein</keyword>
<proteinExistence type="inferred from homology"/>
<dbReference type="PANTHER" id="PTHR10578:SF107">
    <property type="entry name" value="2-HYDROXYACID OXIDASE 1"/>
    <property type="match status" value="1"/>
</dbReference>
<comment type="similarity">
    <text evidence="5">Belongs to the FMN-dependent alpha-hydroxy acid dehydrogenase family.</text>
</comment>
<keyword evidence="8" id="KW-1185">Reference proteome</keyword>
<dbReference type="Proteomes" id="UP000831775">
    <property type="component" value="Chromosome"/>
</dbReference>
<dbReference type="PANTHER" id="PTHR10578">
    <property type="entry name" value="S -2-HYDROXY-ACID OXIDASE-RELATED"/>
    <property type="match status" value="1"/>
</dbReference>
<dbReference type="EC" id="1.4.3.26" evidence="7"/>
<name>A0ABY4FZ58_9MICO</name>
<evidence type="ECO:0000256" key="5">
    <source>
        <dbReference type="ARBA" id="ARBA00024042"/>
    </source>
</evidence>
<dbReference type="InterPro" id="IPR013785">
    <property type="entry name" value="Aldolase_TIM"/>
</dbReference>
<evidence type="ECO:0000313" key="7">
    <source>
        <dbReference type="EMBL" id="UOQ61586.1"/>
    </source>
</evidence>
<feature type="domain" description="FMN hydroxy acid dehydrogenase" evidence="6">
    <location>
        <begin position="2"/>
        <end position="386"/>
    </location>
</feature>
<gene>
    <name evidence="7" type="primary">mftD</name>
    <name evidence="7" type="ORF">MUN76_06410</name>
</gene>
<evidence type="ECO:0000256" key="1">
    <source>
        <dbReference type="ARBA" id="ARBA00001917"/>
    </source>
</evidence>
<sequence>MKTRVPFKNLAEAERMAQRRLPKPVWLAIKAGNEQGLTPADNEQAFRELGFSPTIFDRPTTFDMRTRILGADLDFPVIVSPVGAQAVHPGGEVAAARAAERHGTAMGLSSWATDPLADLLEVNSNVFFQLYWVGTKEQIEKRVLDAKEQGAKALIVTLDWSHTPRRDWGVPPAPPSKIDLKTMMQFGPSMLARPRYLSNFLRNGRIPDVKVPNLWGRDKTDIPTFGVGWAEFERTPAPTWDDIKWIRDLWGGQFMVKGINTIRDAKLAVDLGADAISVSNHGGNNIDGSPSPLRYLPYIVDAVGDQIDVMADGGVRRGSDVVKTLALGAKAVFVGRAYLYGLAVSGEEGVYQVLDILRNGIRETMFGIGKSSIHDLSRDDLMVMNSDFFVPPTQ</sequence>
<dbReference type="Pfam" id="PF01070">
    <property type="entry name" value="FMN_dh"/>
    <property type="match status" value="1"/>
</dbReference>
<organism evidence="7 8">
    <name type="scientific">Leucobacter rhizosphaerae</name>
    <dbReference type="NCBI Taxonomy" id="2932245"/>
    <lineage>
        <taxon>Bacteria</taxon>
        <taxon>Bacillati</taxon>
        <taxon>Actinomycetota</taxon>
        <taxon>Actinomycetes</taxon>
        <taxon>Micrococcales</taxon>
        <taxon>Microbacteriaceae</taxon>
        <taxon>Leucobacter</taxon>
    </lineage>
</organism>
<protein>
    <submittedName>
        <fullName evidence="7">Mycofactocin biosynthesis FMN-dependent deaminase MftD</fullName>
        <ecNumber evidence="7">1.4.3.26</ecNumber>
    </submittedName>
</protein>
<dbReference type="InterPro" id="IPR012133">
    <property type="entry name" value="Alpha-hydoxy_acid_DH_FMN"/>
</dbReference>
<dbReference type="RefSeq" id="WP_244688171.1">
    <property type="nucleotide sequence ID" value="NZ_CP095043.1"/>
</dbReference>
<dbReference type="InterPro" id="IPR037396">
    <property type="entry name" value="FMN_HAD"/>
</dbReference>
<reference evidence="7 8" key="1">
    <citation type="submission" date="2022-04" db="EMBL/GenBank/DDBJ databases">
        <title>Leucobacter sp. isolated from rhizosphere of onion.</title>
        <authorList>
            <person name="Won M."/>
            <person name="Lee C.-M."/>
            <person name="Woen H.-Y."/>
            <person name="Kwon S.-W."/>
        </authorList>
    </citation>
    <scope>NUCLEOTIDE SEQUENCE [LARGE SCALE GENOMIC DNA]</scope>
    <source>
        <strain evidence="7 8">H25R-14</strain>
    </source>
</reference>
<evidence type="ECO:0000256" key="4">
    <source>
        <dbReference type="ARBA" id="ARBA00023002"/>
    </source>
</evidence>
<dbReference type="SUPFAM" id="SSF51395">
    <property type="entry name" value="FMN-linked oxidoreductases"/>
    <property type="match status" value="1"/>
</dbReference>
<dbReference type="Gene3D" id="3.20.20.70">
    <property type="entry name" value="Aldolase class I"/>
    <property type="match status" value="1"/>
</dbReference>
<dbReference type="NCBIfam" id="TIGR03966">
    <property type="entry name" value="actino_HemFlav"/>
    <property type="match status" value="1"/>
</dbReference>
<evidence type="ECO:0000259" key="6">
    <source>
        <dbReference type="PROSITE" id="PS51349"/>
    </source>
</evidence>
<dbReference type="GO" id="GO:0016491">
    <property type="term" value="F:oxidoreductase activity"/>
    <property type="evidence" value="ECO:0007669"/>
    <property type="project" value="UniProtKB-KW"/>
</dbReference>
<dbReference type="CDD" id="cd02809">
    <property type="entry name" value="alpha_hydroxyacid_oxid_FMN"/>
    <property type="match status" value="1"/>
</dbReference>
<dbReference type="PROSITE" id="PS51349">
    <property type="entry name" value="FMN_HYDROXY_ACID_DH_2"/>
    <property type="match status" value="1"/>
</dbReference>
<keyword evidence="4 7" id="KW-0560">Oxidoreductase</keyword>
<evidence type="ECO:0000256" key="2">
    <source>
        <dbReference type="ARBA" id="ARBA00022630"/>
    </source>
</evidence>
<dbReference type="EMBL" id="CP095043">
    <property type="protein sequence ID" value="UOQ61586.1"/>
    <property type="molecule type" value="Genomic_DNA"/>
</dbReference>
<evidence type="ECO:0000313" key="8">
    <source>
        <dbReference type="Proteomes" id="UP000831775"/>
    </source>
</evidence>
<dbReference type="InterPro" id="IPR000262">
    <property type="entry name" value="FMN-dep_DH"/>
</dbReference>
<accession>A0ABY4FZ58</accession>
<comment type="cofactor">
    <cofactor evidence="1">
        <name>FMN</name>
        <dbReference type="ChEBI" id="CHEBI:58210"/>
    </cofactor>
</comment>
<keyword evidence="3" id="KW-0288">FMN</keyword>